<protein>
    <recommendedName>
        <fullName evidence="6">ornithine decarboxylase</fullName>
        <ecNumber evidence="6">4.1.1.17</ecNumber>
    </recommendedName>
</protein>
<dbReference type="Pfam" id="PF02784">
    <property type="entry name" value="Orn_Arg_deC_N"/>
    <property type="match status" value="1"/>
</dbReference>
<dbReference type="EMBL" id="MN740809">
    <property type="protein sequence ID" value="QHU12694.1"/>
    <property type="molecule type" value="Genomic_DNA"/>
</dbReference>
<dbReference type="SUPFAM" id="SSF50621">
    <property type="entry name" value="Alanine racemase C-terminal domain-like"/>
    <property type="match status" value="1"/>
</dbReference>
<dbReference type="InterPro" id="IPR022644">
    <property type="entry name" value="De-COase2_N"/>
</dbReference>
<organism evidence="9">
    <name type="scientific">viral metagenome</name>
    <dbReference type="NCBI Taxonomy" id="1070528"/>
    <lineage>
        <taxon>unclassified sequences</taxon>
        <taxon>metagenomes</taxon>
        <taxon>organismal metagenomes</taxon>
    </lineage>
</organism>
<dbReference type="EC" id="4.1.1.17" evidence="6"/>
<feature type="domain" description="Orn/DAP/Arg decarboxylase 2 N-terminal" evidence="8">
    <location>
        <begin position="5"/>
        <end position="228"/>
    </location>
</feature>
<dbReference type="PANTHER" id="PTHR11482:SF6">
    <property type="entry name" value="ORNITHINE DECARBOXYLASE 1-RELATED"/>
    <property type="match status" value="1"/>
</dbReference>
<dbReference type="AlphaFoldDB" id="A0A6C0K978"/>
<keyword evidence="3" id="KW-0663">Pyridoxal phosphate</keyword>
<evidence type="ECO:0000256" key="1">
    <source>
        <dbReference type="ARBA" id="ARBA00001933"/>
    </source>
</evidence>
<evidence type="ECO:0000256" key="5">
    <source>
        <dbReference type="ARBA" id="ARBA00034115"/>
    </source>
</evidence>
<dbReference type="GO" id="GO:0005737">
    <property type="term" value="C:cytoplasm"/>
    <property type="evidence" value="ECO:0007669"/>
    <property type="project" value="TreeGrafter"/>
</dbReference>
<dbReference type="InterPro" id="IPR009006">
    <property type="entry name" value="Ala_racemase/Decarboxylase_C"/>
</dbReference>
<dbReference type="PRINTS" id="PR01179">
    <property type="entry name" value="ODADCRBXLASE"/>
</dbReference>
<dbReference type="PROSITE" id="PS00878">
    <property type="entry name" value="ODR_DC_2_1"/>
    <property type="match status" value="1"/>
</dbReference>
<evidence type="ECO:0000259" key="8">
    <source>
        <dbReference type="Pfam" id="PF02784"/>
    </source>
</evidence>
<proteinExistence type="inferred from homology"/>
<sequence length="374" mass="41090">MIPARLRRSVRIWKRNLPNVTPFYAVKCNPERQFLELLSSSGVFFDCASKRELKDVNSITNVSKMIYANPCKSPSDIALANQVGSPLTVVDSAEEVDKLSGYRGGALLRIAVDDSQSDMPFSSKFGAPRAAIAYIAKYAAARRFPLHGLSFHVGSGSRSATSFSTAISESLAFMSVLKAAGHVPTILDIGGGFLPDLADFEKKTHYIRRVIESIPYKIYAEPGRFFAADAFDLYVQVIGKKPSYSAEGVQTGWKYTIDESIYGQFTNVLFDKATPKWIRVASADESPRPFTPGILFGRTCDSLDKIAEAASMEELFLGDWLWFPNMGAYTRATASEFNGFPAPPIHILDDTEDPTNSIFPSSPFLAKGIKYGPP</sequence>
<comment type="pathway">
    <text evidence="5">Amine and polyamine biosynthesis; putrescine biosynthesis via L-ornithine pathway; putrescine from L-ornithine: step 1/1.</text>
</comment>
<dbReference type="GO" id="GO:0033387">
    <property type="term" value="P:putrescine biosynthetic process from arginine, via ornithine"/>
    <property type="evidence" value="ECO:0007669"/>
    <property type="project" value="TreeGrafter"/>
</dbReference>
<evidence type="ECO:0000256" key="4">
    <source>
        <dbReference type="ARBA" id="ARBA00023239"/>
    </source>
</evidence>
<evidence type="ECO:0000256" key="2">
    <source>
        <dbReference type="ARBA" id="ARBA00008872"/>
    </source>
</evidence>
<evidence type="ECO:0000256" key="3">
    <source>
        <dbReference type="ARBA" id="ARBA00022898"/>
    </source>
</evidence>
<accession>A0A6C0K978</accession>
<comment type="similarity">
    <text evidence="2">Belongs to the Orn/Lys/Arg decarboxylase class-II family.</text>
</comment>
<keyword evidence="4" id="KW-0456">Lyase</keyword>
<name>A0A6C0K978_9ZZZZ</name>
<dbReference type="InterPro" id="IPR029066">
    <property type="entry name" value="PLP-binding_barrel"/>
</dbReference>
<dbReference type="Gene3D" id="2.40.37.10">
    <property type="entry name" value="Lyase, Ornithine Decarboxylase, Chain A, domain 1"/>
    <property type="match status" value="1"/>
</dbReference>
<dbReference type="InterPro" id="IPR000183">
    <property type="entry name" value="Orn/DAP/Arg_de-COase"/>
</dbReference>
<comment type="catalytic activity">
    <reaction evidence="7">
        <text>L-ornithine + H(+) = putrescine + CO2</text>
        <dbReference type="Rhea" id="RHEA:22964"/>
        <dbReference type="ChEBI" id="CHEBI:15378"/>
        <dbReference type="ChEBI" id="CHEBI:16526"/>
        <dbReference type="ChEBI" id="CHEBI:46911"/>
        <dbReference type="ChEBI" id="CHEBI:326268"/>
        <dbReference type="EC" id="4.1.1.17"/>
    </reaction>
</comment>
<reference evidence="9" key="1">
    <citation type="journal article" date="2020" name="Nature">
        <title>Giant virus diversity and host interactions through global metagenomics.</title>
        <authorList>
            <person name="Schulz F."/>
            <person name="Roux S."/>
            <person name="Paez-Espino D."/>
            <person name="Jungbluth S."/>
            <person name="Walsh D.A."/>
            <person name="Denef V.J."/>
            <person name="McMahon K.D."/>
            <person name="Konstantinidis K.T."/>
            <person name="Eloe-Fadrosh E.A."/>
            <person name="Kyrpides N.C."/>
            <person name="Woyke T."/>
        </authorList>
    </citation>
    <scope>NUCLEOTIDE SEQUENCE</scope>
    <source>
        <strain evidence="9">GVMAG-S-1101172-89</strain>
    </source>
</reference>
<dbReference type="Gene3D" id="3.20.20.10">
    <property type="entry name" value="Alanine racemase"/>
    <property type="match status" value="1"/>
</dbReference>
<dbReference type="PANTHER" id="PTHR11482">
    <property type="entry name" value="ARGININE/DIAMINOPIMELATE/ORNITHINE DECARBOXYLASE"/>
    <property type="match status" value="1"/>
</dbReference>
<evidence type="ECO:0000256" key="7">
    <source>
        <dbReference type="ARBA" id="ARBA00049127"/>
    </source>
</evidence>
<dbReference type="GO" id="GO:0004586">
    <property type="term" value="F:ornithine decarboxylase activity"/>
    <property type="evidence" value="ECO:0007669"/>
    <property type="project" value="UniProtKB-EC"/>
</dbReference>
<evidence type="ECO:0000313" key="9">
    <source>
        <dbReference type="EMBL" id="QHU12694.1"/>
    </source>
</evidence>
<dbReference type="PRINTS" id="PR01182">
    <property type="entry name" value="ORNDCRBXLASE"/>
</dbReference>
<dbReference type="SUPFAM" id="SSF51419">
    <property type="entry name" value="PLP-binding barrel"/>
    <property type="match status" value="1"/>
</dbReference>
<dbReference type="FunFam" id="3.20.20.10:FF:000008">
    <property type="entry name" value="Ornithine decarboxylase"/>
    <property type="match status" value="1"/>
</dbReference>
<evidence type="ECO:0000256" key="6">
    <source>
        <dbReference type="ARBA" id="ARBA00034138"/>
    </source>
</evidence>
<comment type="cofactor">
    <cofactor evidence="1">
        <name>pyridoxal 5'-phosphate</name>
        <dbReference type="ChEBI" id="CHEBI:597326"/>
    </cofactor>
</comment>
<dbReference type="InterPro" id="IPR002433">
    <property type="entry name" value="Orn_de-COase"/>
</dbReference>
<dbReference type="InterPro" id="IPR022653">
    <property type="entry name" value="De-COase2_pyr-phos_BS"/>
</dbReference>